<dbReference type="Proteomes" id="UP000177258">
    <property type="component" value="Unassembled WGS sequence"/>
</dbReference>
<reference evidence="1 2" key="1">
    <citation type="journal article" date="2016" name="Nat. Commun.">
        <title>Thousands of microbial genomes shed light on interconnected biogeochemical processes in an aquifer system.</title>
        <authorList>
            <person name="Anantharaman K."/>
            <person name="Brown C.T."/>
            <person name="Hug L.A."/>
            <person name="Sharon I."/>
            <person name="Castelle C.J."/>
            <person name="Probst A.J."/>
            <person name="Thomas B.C."/>
            <person name="Singh A."/>
            <person name="Wilkins M.J."/>
            <person name="Karaoz U."/>
            <person name="Brodie E.L."/>
            <person name="Williams K.H."/>
            <person name="Hubbard S.S."/>
            <person name="Banfield J.F."/>
        </authorList>
    </citation>
    <scope>NUCLEOTIDE SEQUENCE [LARGE SCALE GENOMIC DNA]</scope>
</reference>
<dbReference type="EMBL" id="MFDB01000022">
    <property type="protein sequence ID" value="OGE32716.1"/>
    <property type="molecule type" value="Genomic_DNA"/>
</dbReference>
<organism evidence="1 2">
    <name type="scientific">Candidatus Daviesbacteria bacterium RIFCSPHIGHO2_02_FULL_41_10</name>
    <dbReference type="NCBI Taxonomy" id="1797774"/>
    <lineage>
        <taxon>Bacteria</taxon>
        <taxon>Candidatus Daviesiibacteriota</taxon>
    </lineage>
</organism>
<protein>
    <submittedName>
        <fullName evidence="1">Uncharacterized protein</fullName>
    </submittedName>
</protein>
<gene>
    <name evidence="1" type="ORF">A3D83_04080</name>
</gene>
<sequence length="280" mass="33332">MAFELNEKQKVLIKEYRELITYGYQKMSGIQLDFKKVRVRKRVLYFMMGAMQSFSESILKLMGTEPVYEKPGESFLRSQLEIWLNMRFIYSSRSEDKARLFLSDLVMESLTYAKKHKTLWEKYPLWDMEFGTIKKSSDWEKFISDNVDLLKKYRKEYKDKHVTKLPNLYDRTLAIDSHLKKIGTFSEKNSAEKFYTLFYPYFSQSTHANMSGLQRYMRGTIASPEPFLDVDSKPEDAERILSVSYQGYFAVLHFFLQVFNAYSPSEYDRFKQYSKGLIKK</sequence>
<dbReference type="Pfam" id="PF18928">
    <property type="entry name" value="DUF5677"/>
    <property type="match status" value="1"/>
</dbReference>
<proteinExistence type="predicted"/>
<evidence type="ECO:0000313" key="2">
    <source>
        <dbReference type="Proteomes" id="UP000177258"/>
    </source>
</evidence>
<comment type="caution">
    <text evidence="1">The sequence shown here is derived from an EMBL/GenBank/DDBJ whole genome shotgun (WGS) entry which is preliminary data.</text>
</comment>
<dbReference type="AlphaFoldDB" id="A0A1F5JVL3"/>
<accession>A0A1F5JVL3</accession>
<evidence type="ECO:0000313" key="1">
    <source>
        <dbReference type="EMBL" id="OGE32716.1"/>
    </source>
</evidence>
<dbReference type="InterPro" id="IPR043733">
    <property type="entry name" value="DUF5677"/>
</dbReference>
<name>A0A1F5JVL3_9BACT</name>